<keyword evidence="1" id="KW-0233">DNA recombination</keyword>
<dbReference type="CDD" id="cd09275">
    <property type="entry name" value="RNase_HI_RT_DIRS1"/>
    <property type="match status" value="1"/>
</dbReference>
<evidence type="ECO:0000256" key="1">
    <source>
        <dbReference type="ARBA" id="ARBA00023172"/>
    </source>
</evidence>
<dbReference type="SUPFAM" id="SSF56672">
    <property type="entry name" value="DNA/RNA polymerases"/>
    <property type="match status" value="1"/>
</dbReference>
<dbReference type="GO" id="GO:0015074">
    <property type="term" value="P:DNA integration"/>
    <property type="evidence" value="ECO:0007669"/>
    <property type="project" value="InterPro"/>
</dbReference>
<sequence length="251" mass="27998">MLLSEESLTDLKWWIDSIESSYNVVHHGQPELTLKTDASTAGWGCFLEPVSAGGLWTDWEAKHHTNYLELLAIFLALKVFVKTIMDKYVKVFTDNCTAMADINHMGTSSCPNRNALAKEIRLWCSSHNIWLTASHIPGFYLNSTLRRGCDQLLNTYSKRHRAASSDTIGHWLNTVMTKSGIDTQQFGARSTRAAAASAAFRKKVSVDTILSAAGWSNVQTLARYYNKPLLPQEPNFGDELLIASHHAHSTV</sequence>
<organism evidence="2 3">
    <name type="scientific">Acropora cervicornis</name>
    <name type="common">Staghorn coral</name>
    <dbReference type="NCBI Taxonomy" id="6130"/>
    <lineage>
        <taxon>Eukaryota</taxon>
        <taxon>Metazoa</taxon>
        <taxon>Cnidaria</taxon>
        <taxon>Anthozoa</taxon>
        <taxon>Hexacorallia</taxon>
        <taxon>Scleractinia</taxon>
        <taxon>Astrocoeniina</taxon>
        <taxon>Acroporidae</taxon>
        <taxon>Acropora</taxon>
    </lineage>
</organism>
<dbReference type="InterPro" id="IPR011010">
    <property type="entry name" value="DNA_brk_join_enz"/>
</dbReference>
<protein>
    <submittedName>
        <fullName evidence="2">Uncharacterized protein</fullName>
    </submittedName>
</protein>
<dbReference type="EMBL" id="JARQWQ010000001">
    <property type="protein sequence ID" value="KAK2574504.1"/>
    <property type="molecule type" value="Genomic_DNA"/>
</dbReference>
<reference evidence="2" key="2">
    <citation type="journal article" date="2023" name="Science">
        <title>Genomic signatures of disease resistance in endangered staghorn corals.</title>
        <authorList>
            <person name="Vollmer S.V."/>
            <person name="Selwyn J.D."/>
            <person name="Despard B.A."/>
            <person name="Roesel C.L."/>
        </authorList>
    </citation>
    <scope>NUCLEOTIDE SEQUENCE</scope>
    <source>
        <strain evidence="2">K2</strain>
    </source>
</reference>
<dbReference type="GO" id="GO:0003677">
    <property type="term" value="F:DNA binding"/>
    <property type="evidence" value="ECO:0007669"/>
    <property type="project" value="InterPro"/>
</dbReference>
<dbReference type="PANTHER" id="PTHR33050">
    <property type="entry name" value="REVERSE TRANSCRIPTASE DOMAIN-CONTAINING PROTEIN"/>
    <property type="match status" value="1"/>
</dbReference>
<dbReference type="Gene3D" id="1.10.443.10">
    <property type="entry name" value="Intergrase catalytic core"/>
    <property type="match status" value="1"/>
</dbReference>
<accession>A0AAD9VHC8</accession>
<comment type="caution">
    <text evidence="2">The sequence shown here is derived from an EMBL/GenBank/DDBJ whole genome shotgun (WGS) entry which is preliminary data.</text>
</comment>
<evidence type="ECO:0000313" key="2">
    <source>
        <dbReference type="EMBL" id="KAK2574504.1"/>
    </source>
</evidence>
<name>A0AAD9VHC8_ACRCE</name>
<dbReference type="InterPro" id="IPR013762">
    <property type="entry name" value="Integrase-like_cat_sf"/>
</dbReference>
<keyword evidence="3" id="KW-1185">Reference proteome</keyword>
<evidence type="ECO:0000313" key="3">
    <source>
        <dbReference type="Proteomes" id="UP001249851"/>
    </source>
</evidence>
<dbReference type="AlphaFoldDB" id="A0AAD9VHC8"/>
<dbReference type="InterPro" id="IPR043502">
    <property type="entry name" value="DNA/RNA_pol_sf"/>
</dbReference>
<dbReference type="InterPro" id="IPR052055">
    <property type="entry name" value="Hepadnavirus_pol/RT"/>
</dbReference>
<dbReference type="SUPFAM" id="SSF56349">
    <property type="entry name" value="DNA breaking-rejoining enzymes"/>
    <property type="match status" value="1"/>
</dbReference>
<proteinExistence type="predicted"/>
<dbReference type="Proteomes" id="UP001249851">
    <property type="component" value="Unassembled WGS sequence"/>
</dbReference>
<gene>
    <name evidence="2" type="ORF">P5673_000683</name>
</gene>
<reference evidence="2" key="1">
    <citation type="journal article" date="2023" name="G3 (Bethesda)">
        <title>Whole genome assembly and annotation of the endangered Caribbean coral Acropora cervicornis.</title>
        <authorList>
            <person name="Selwyn J.D."/>
            <person name="Vollmer S.V."/>
        </authorList>
    </citation>
    <scope>NUCLEOTIDE SEQUENCE</scope>
    <source>
        <strain evidence="2">K2</strain>
    </source>
</reference>
<dbReference type="PANTHER" id="PTHR33050:SF7">
    <property type="entry name" value="RIBONUCLEASE H"/>
    <property type="match status" value="1"/>
</dbReference>
<dbReference type="GO" id="GO:0006310">
    <property type="term" value="P:DNA recombination"/>
    <property type="evidence" value="ECO:0007669"/>
    <property type="project" value="UniProtKB-KW"/>
</dbReference>